<dbReference type="EMBL" id="JABMIG020000089">
    <property type="protein sequence ID" value="KAL3793661.1"/>
    <property type="molecule type" value="Genomic_DNA"/>
</dbReference>
<accession>A0ABD3Q156</accession>
<dbReference type="Proteomes" id="UP001516023">
    <property type="component" value="Unassembled WGS sequence"/>
</dbReference>
<organism evidence="2 3">
    <name type="scientific">Cyclotella cryptica</name>
    <dbReference type="NCBI Taxonomy" id="29204"/>
    <lineage>
        <taxon>Eukaryota</taxon>
        <taxon>Sar</taxon>
        <taxon>Stramenopiles</taxon>
        <taxon>Ochrophyta</taxon>
        <taxon>Bacillariophyta</taxon>
        <taxon>Coscinodiscophyceae</taxon>
        <taxon>Thalassiosirophycidae</taxon>
        <taxon>Stephanodiscales</taxon>
        <taxon>Stephanodiscaceae</taxon>
        <taxon>Cyclotella</taxon>
    </lineage>
</organism>
<sequence length="362" mass="41129">MIVKLIKSYPSVANANRDVRTDSIDSIGSTIEVDSSVWCYNAQDDAPHRRMCPTTSDEENESDLIMRKTNVKSSHFDIDVPAHHNSSLQDNRVRQALASIVVLDSHLCPKVRTLLHMYNGHLIDMGKELLGALRVAAPDQLAARVGDCNENLFYEMQGHKKDLWSIIVDNIDSNHHAFDHQLHKDIQTFEDSLRQSLNHGNLTYRGSYMRTENTIYQPAHVDYEYSVLNEYGHKLFLAFFPLTSEGTFLQLWNKPKNDHDGASSMAGKLPGQVVYIPYGKMLVVPAETVHGGGFKRGSSGNLRFHLYIEVEDETATGEKTHDDLLHHPTNKYTEENDRSRELCERFVDAYGLKHLLGVFFDE</sequence>
<feature type="region of interest" description="Disordered" evidence="1">
    <location>
        <begin position="318"/>
        <end position="337"/>
    </location>
</feature>
<reference evidence="2 3" key="1">
    <citation type="journal article" date="2020" name="G3 (Bethesda)">
        <title>Improved Reference Genome for Cyclotella cryptica CCMP332, a Model for Cell Wall Morphogenesis, Salinity Adaptation, and Lipid Production in Diatoms (Bacillariophyta).</title>
        <authorList>
            <person name="Roberts W.R."/>
            <person name="Downey K.M."/>
            <person name="Ruck E.C."/>
            <person name="Traller J.C."/>
            <person name="Alverson A.J."/>
        </authorList>
    </citation>
    <scope>NUCLEOTIDE SEQUENCE [LARGE SCALE GENOMIC DNA]</scope>
    <source>
        <strain evidence="2 3">CCMP332</strain>
    </source>
</reference>
<comment type="caution">
    <text evidence="2">The sequence shown here is derived from an EMBL/GenBank/DDBJ whole genome shotgun (WGS) entry which is preliminary data.</text>
</comment>
<evidence type="ECO:0000313" key="2">
    <source>
        <dbReference type="EMBL" id="KAL3793661.1"/>
    </source>
</evidence>
<dbReference type="AlphaFoldDB" id="A0ABD3Q156"/>
<name>A0ABD3Q156_9STRA</name>
<proteinExistence type="predicted"/>
<evidence type="ECO:0000256" key="1">
    <source>
        <dbReference type="SAM" id="MobiDB-lite"/>
    </source>
</evidence>
<protein>
    <submittedName>
        <fullName evidence="2">Uncharacterized protein</fullName>
    </submittedName>
</protein>
<evidence type="ECO:0000313" key="3">
    <source>
        <dbReference type="Proteomes" id="UP001516023"/>
    </source>
</evidence>
<keyword evidence="3" id="KW-1185">Reference proteome</keyword>
<gene>
    <name evidence="2" type="ORF">HJC23_010233</name>
</gene>